<keyword evidence="3" id="KW-1185">Reference proteome</keyword>
<dbReference type="AlphaFoldDB" id="A0A1H1KRW0"/>
<accession>A0A1H1KRW0</accession>
<evidence type="ECO:0008006" key="4">
    <source>
        <dbReference type="Google" id="ProtNLM"/>
    </source>
</evidence>
<organism evidence="2 3">
    <name type="scientific">Christiangramia echinicola</name>
    <dbReference type="NCBI Taxonomy" id="279359"/>
    <lineage>
        <taxon>Bacteria</taxon>
        <taxon>Pseudomonadati</taxon>
        <taxon>Bacteroidota</taxon>
        <taxon>Flavobacteriia</taxon>
        <taxon>Flavobacteriales</taxon>
        <taxon>Flavobacteriaceae</taxon>
        <taxon>Christiangramia</taxon>
    </lineage>
</organism>
<name>A0A1H1KRW0_9FLAO</name>
<comment type="similarity">
    <text evidence="1">Belongs to the Cu-Zn superoxide dismutase family.</text>
</comment>
<evidence type="ECO:0000313" key="3">
    <source>
        <dbReference type="Proteomes" id="UP000198858"/>
    </source>
</evidence>
<sequence>MFGYADVLNYDGYINVHLNAEELEILVAQGDIGQNELTGDTTSYSLNSVDVAAIIGTAIFKKRVNGETLVILSLENTVEGAMYPAHIHVGSIADAPGDIAITLNSVNGTTGISMTNVSAFNGEDAESIDYNALIEYDGYINIHLSAEELGVLVAQGNIGLNAI</sequence>
<dbReference type="GO" id="GO:0046872">
    <property type="term" value="F:metal ion binding"/>
    <property type="evidence" value="ECO:0007669"/>
    <property type="project" value="InterPro"/>
</dbReference>
<gene>
    <name evidence="2" type="ORF">SAMN04488552_0045</name>
</gene>
<dbReference type="InterPro" id="IPR036423">
    <property type="entry name" value="SOD-like_Cu/Zn_dom_sf"/>
</dbReference>
<dbReference type="STRING" id="1250231.SAMN04488552_0045"/>
<evidence type="ECO:0000313" key="2">
    <source>
        <dbReference type="EMBL" id="SDR65088.1"/>
    </source>
</evidence>
<dbReference type="Proteomes" id="UP000198858">
    <property type="component" value="Chromosome I"/>
</dbReference>
<dbReference type="SUPFAM" id="SSF49329">
    <property type="entry name" value="Cu,Zn superoxide dismutase-like"/>
    <property type="match status" value="1"/>
</dbReference>
<proteinExistence type="inferred from homology"/>
<protein>
    <recommendedName>
        <fullName evidence="4">CHRD domain-containing protein</fullName>
    </recommendedName>
</protein>
<reference evidence="2 3" key="1">
    <citation type="submission" date="2016-10" db="EMBL/GenBank/DDBJ databases">
        <authorList>
            <person name="Varghese N."/>
            <person name="Submissions S."/>
        </authorList>
    </citation>
    <scope>NUCLEOTIDE SEQUENCE [LARGE SCALE GENOMIC DNA]</scope>
    <source>
        <strain evidence="2 3">Mar_2010_102</strain>
    </source>
</reference>
<dbReference type="EMBL" id="LT629745">
    <property type="protein sequence ID" value="SDR65088.1"/>
    <property type="molecule type" value="Genomic_DNA"/>
</dbReference>
<dbReference type="RefSeq" id="WP_089660804.1">
    <property type="nucleotide sequence ID" value="NZ_LT629745.1"/>
</dbReference>
<dbReference type="GO" id="GO:0006801">
    <property type="term" value="P:superoxide metabolic process"/>
    <property type="evidence" value="ECO:0007669"/>
    <property type="project" value="InterPro"/>
</dbReference>
<evidence type="ECO:0000256" key="1">
    <source>
        <dbReference type="ARBA" id="ARBA00010457"/>
    </source>
</evidence>